<feature type="domain" description="DUF305" evidence="3">
    <location>
        <begin position="69"/>
        <end position="210"/>
    </location>
</feature>
<dbReference type="Pfam" id="PF03713">
    <property type="entry name" value="DUF305"/>
    <property type="match status" value="1"/>
</dbReference>
<name>A0A7Y6IGN6_9ACTN</name>
<dbReference type="InterPro" id="IPR005183">
    <property type="entry name" value="DUF305_CopM-like"/>
</dbReference>
<protein>
    <submittedName>
        <fullName evidence="4">DUF305 domain-containing protein</fullName>
    </submittedName>
</protein>
<dbReference type="PANTHER" id="PTHR36933:SF1">
    <property type="entry name" value="SLL0788 PROTEIN"/>
    <property type="match status" value="1"/>
</dbReference>
<dbReference type="Gene3D" id="1.20.1260.10">
    <property type="match status" value="1"/>
</dbReference>
<sequence length="217" mass="22987">MSARSRFVRALVAIMAILAVTACAERPEGPSAVGTGAPVIVPGEPGAPARTATPGEHVGQADREPGAADVRFAEGMIPHHRQALEMTALVAERTGNATVRGFAAQIAAAQQPEISVMTGWLADLGRSVPAGHEHGPAGYGMASLEEMNALRAARAAAFDRLFLRLMIRHHEGALRMAREQLSAGRDVGMRRMARDVYAGQNVEIARMRRTLEALPGA</sequence>
<feature type="region of interest" description="Disordered" evidence="1">
    <location>
        <begin position="28"/>
        <end position="63"/>
    </location>
</feature>
<feature type="chain" id="PRO_5031316286" evidence="2">
    <location>
        <begin position="25"/>
        <end position="217"/>
    </location>
</feature>
<dbReference type="PANTHER" id="PTHR36933">
    <property type="entry name" value="SLL0788 PROTEIN"/>
    <property type="match status" value="1"/>
</dbReference>
<dbReference type="EMBL" id="JABWGN010000019">
    <property type="protein sequence ID" value="NUW37240.1"/>
    <property type="molecule type" value="Genomic_DNA"/>
</dbReference>
<evidence type="ECO:0000256" key="2">
    <source>
        <dbReference type="SAM" id="SignalP"/>
    </source>
</evidence>
<dbReference type="PROSITE" id="PS51257">
    <property type="entry name" value="PROKAR_LIPOPROTEIN"/>
    <property type="match status" value="1"/>
</dbReference>
<feature type="signal peptide" evidence="2">
    <location>
        <begin position="1"/>
        <end position="24"/>
    </location>
</feature>
<dbReference type="InterPro" id="IPR012347">
    <property type="entry name" value="Ferritin-like"/>
</dbReference>
<keyword evidence="5" id="KW-1185">Reference proteome</keyword>
<evidence type="ECO:0000313" key="5">
    <source>
        <dbReference type="Proteomes" id="UP000586042"/>
    </source>
</evidence>
<reference evidence="4 5" key="1">
    <citation type="submission" date="2020-06" db="EMBL/GenBank/DDBJ databases">
        <title>Nonomuraea sp. SMC257, a novel actinomycete isolated from soil.</title>
        <authorList>
            <person name="Chanama M."/>
        </authorList>
    </citation>
    <scope>NUCLEOTIDE SEQUENCE [LARGE SCALE GENOMIC DNA]</scope>
    <source>
        <strain evidence="4 5">SMC257</strain>
    </source>
</reference>
<proteinExistence type="predicted"/>
<keyword evidence="2" id="KW-0732">Signal</keyword>
<evidence type="ECO:0000256" key="1">
    <source>
        <dbReference type="SAM" id="MobiDB-lite"/>
    </source>
</evidence>
<dbReference type="Proteomes" id="UP000586042">
    <property type="component" value="Unassembled WGS sequence"/>
</dbReference>
<evidence type="ECO:0000313" key="4">
    <source>
        <dbReference type="EMBL" id="NUW37240.1"/>
    </source>
</evidence>
<evidence type="ECO:0000259" key="3">
    <source>
        <dbReference type="Pfam" id="PF03713"/>
    </source>
</evidence>
<gene>
    <name evidence="4" type="ORF">HTZ77_38445</name>
</gene>
<accession>A0A7Y6IGN6</accession>
<organism evidence="4 5">
    <name type="scientific">Nonomuraea montanisoli</name>
    <dbReference type="NCBI Taxonomy" id="2741721"/>
    <lineage>
        <taxon>Bacteria</taxon>
        <taxon>Bacillati</taxon>
        <taxon>Actinomycetota</taxon>
        <taxon>Actinomycetes</taxon>
        <taxon>Streptosporangiales</taxon>
        <taxon>Streptosporangiaceae</taxon>
        <taxon>Nonomuraea</taxon>
    </lineage>
</organism>
<comment type="caution">
    <text evidence="4">The sequence shown here is derived from an EMBL/GenBank/DDBJ whole genome shotgun (WGS) entry which is preliminary data.</text>
</comment>
<dbReference type="AlphaFoldDB" id="A0A7Y6IGN6"/>